<keyword evidence="3" id="KW-0813">Transport</keyword>
<comment type="subcellular location">
    <subcellularLocation>
        <location evidence="1">Cell membrane</location>
        <topology evidence="1">Multi-pass membrane protein</topology>
    </subcellularLocation>
</comment>
<evidence type="ECO:0000256" key="10">
    <source>
        <dbReference type="ARBA" id="ARBA00023136"/>
    </source>
</evidence>
<evidence type="ECO:0000256" key="2">
    <source>
        <dbReference type="ARBA" id="ARBA00015897"/>
    </source>
</evidence>
<evidence type="ECO:0000256" key="1">
    <source>
        <dbReference type="ARBA" id="ARBA00004651"/>
    </source>
</evidence>
<evidence type="ECO:0000256" key="12">
    <source>
        <dbReference type="ARBA" id="ARBA00031989"/>
    </source>
</evidence>
<evidence type="ECO:0000256" key="3">
    <source>
        <dbReference type="ARBA" id="ARBA00022448"/>
    </source>
</evidence>
<dbReference type="PANTHER" id="PTHR46480:SF1">
    <property type="entry name" value="VOLTAGE-GATED HYDROGEN CHANNEL 1"/>
    <property type="match status" value="1"/>
</dbReference>
<evidence type="ECO:0000256" key="6">
    <source>
        <dbReference type="ARBA" id="ARBA00022882"/>
    </source>
</evidence>
<evidence type="ECO:0000313" key="16">
    <source>
        <dbReference type="Proteomes" id="UP000663834"/>
    </source>
</evidence>
<keyword evidence="8" id="KW-0175">Coiled coil</keyword>
<gene>
    <name evidence="15" type="ORF">KQP761_LOCUS13783</name>
</gene>
<keyword evidence="4" id="KW-1003">Cell membrane</keyword>
<evidence type="ECO:0000313" key="15">
    <source>
        <dbReference type="EMBL" id="CAF1485190.1"/>
    </source>
</evidence>
<dbReference type="OrthoDB" id="427456at2759"/>
<comment type="caution">
    <text evidence="15">The sequence shown here is derived from an EMBL/GenBank/DDBJ whole genome shotgun (WGS) entry which is preliminary data.</text>
</comment>
<sequence>MNEVVPRLYQDNVPSLYQDDVLRLYQDDVPRLYQDVVIESAGTHPVINLLVPKSKLSLVEKFEQNTEETPDQGCCLEFDNACCSLLSKWWNVHYKWQRGLLRFIEQPMFHIVIIGLVLIDCLLVIAQIILDFIKFKKICDSDHINKTAAHKEHEHHQIELAVEVLHYSSLVLLAMFVVEVFIKIFAFGRHWWSFHHKKMEWLDAIVVLASFALDIVIMYKDSIFAEISLLFISLRLWRLTRIINSVAQTIRNEEETKKKHLAASYSKLIELLLNIGEKKSLVISDLGHKMISQNDRNIIGKVEALDRSCRSILQDCHHTSSLSVVNEMAHRLQDVTEKLQLEL</sequence>
<dbReference type="SUPFAM" id="SSF81324">
    <property type="entry name" value="Voltage-gated potassium channels"/>
    <property type="match status" value="1"/>
</dbReference>
<dbReference type="GO" id="GO:0005886">
    <property type="term" value="C:plasma membrane"/>
    <property type="evidence" value="ECO:0007669"/>
    <property type="project" value="UniProtKB-SubCell"/>
</dbReference>
<feature type="transmembrane region" description="Helical" evidence="13">
    <location>
        <begin position="200"/>
        <end position="219"/>
    </location>
</feature>
<accession>A0A815S0F5</accession>
<dbReference type="Gene3D" id="1.20.120.350">
    <property type="entry name" value="Voltage-gated potassium channels. Chain C"/>
    <property type="match status" value="1"/>
</dbReference>
<name>A0A815S0F5_9BILA</name>
<keyword evidence="11" id="KW-0407">Ion channel</keyword>
<dbReference type="Proteomes" id="UP000663834">
    <property type="component" value="Unassembled WGS sequence"/>
</dbReference>
<dbReference type="PANTHER" id="PTHR46480">
    <property type="entry name" value="F20B24.22"/>
    <property type="match status" value="1"/>
</dbReference>
<keyword evidence="7 13" id="KW-1133">Transmembrane helix</keyword>
<evidence type="ECO:0000256" key="13">
    <source>
        <dbReference type="SAM" id="Phobius"/>
    </source>
</evidence>
<evidence type="ECO:0000256" key="8">
    <source>
        <dbReference type="ARBA" id="ARBA00023054"/>
    </source>
</evidence>
<feature type="transmembrane region" description="Helical" evidence="13">
    <location>
        <begin position="164"/>
        <end position="188"/>
    </location>
</feature>
<dbReference type="AlphaFoldDB" id="A0A815S0F5"/>
<dbReference type="InterPro" id="IPR005821">
    <property type="entry name" value="Ion_trans_dom"/>
</dbReference>
<dbReference type="GO" id="GO:0030171">
    <property type="term" value="F:voltage-gated proton channel activity"/>
    <property type="evidence" value="ECO:0007669"/>
    <property type="project" value="InterPro"/>
</dbReference>
<keyword evidence="10 13" id="KW-0472">Membrane</keyword>
<evidence type="ECO:0000256" key="5">
    <source>
        <dbReference type="ARBA" id="ARBA00022692"/>
    </source>
</evidence>
<keyword evidence="5 13" id="KW-0812">Transmembrane</keyword>
<evidence type="ECO:0000256" key="7">
    <source>
        <dbReference type="ARBA" id="ARBA00022989"/>
    </source>
</evidence>
<feature type="domain" description="Ion transport" evidence="14">
    <location>
        <begin position="107"/>
        <end position="244"/>
    </location>
</feature>
<dbReference type="InterPro" id="IPR027359">
    <property type="entry name" value="Volt_channel_dom_sf"/>
</dbReference>
<evidence type="ECO:0000256" key="9">
    <source>
        <dbReference type="ARBA" id="ARBA00023065"/>
    </source>
</evidence>
<evidence type="ECO:0000259" key="14">
    <source>
        <dbReference type="Pfam" id="PF00520"/>
    </source>
</evidence>
<dbReference type="EMBL" id="CAJNOW010006445">
    <property type="protein sequence ID" value="CAF1485190.1"/>
    <property type="molecule type" value="Genomic_DNA"/>
</dbReference>
<reference evidence="15" key="1">
    <citation type="submission" date="2021-02" db="EMBL/GenBank/DDBJ databases">
        <authorList>
            <person name="Nowell W R."/>
        </authorList>
    </citation>
    <scope>NUCLEOTIDE SEQUENCE</scope>
</reference>
<proteinExistence type="predicted"/>
<keyword evidence="9" id="KW-0406">Ion transport</keyword>
<organism evidence="15 16">
    <name type="scientific">Rotaria magnacalcarata</name>
    <dbReference type="NCBI Taxonomy" id="392030"/>
    <lineage>
        <taxon>Eukaryota</taxon>
        <taxon>Metazoa</taxon>
        <taxon>Spiralia</taxon>
        <taxon>Gnathifera</taxon>
        <taxon>Rotifera</taxon>
        <taxon>Eurotatoria</taxon>
        <taxon>Bdelloidea</taxon>
        <taxon>Philodinida</taxon>
        <taxon>Philodinidae</taxon>
        <taxon>Rotaria</taxon>
    </lineage>
</organism>
<dbReference type="InterPro" id="IPR031846">
    <property type="entry name" value="Hvcn1"/>
</dbReference>
<keyword evidence="6" id="KW-0851">Voltage-gated channel</keyword>
<feature type="transmembrane region" description="Helical" evidence="13">
    <location>
        <begin position="108"/>
        <end position="130"/>
    </location>
</feature>
<dbReference type="Pfam" id="PF00520">
    <property type="entry name" value="Ion_trans"/>
    <property type="match status" value="1"/>
</dbReference>
<evidence type="ECO:0000256" key="4">
    <source>
        <dbReference type="ARBA" id="ARBA00022475"/>
    </source>
</evidence>
<dbReference type="GO" id="GO:0034702">
    <property type="term" value="C:monoatomic ion channel complex"/>
    <property type="evidence" value="ECO:0007669"/>
    <property type="project" value="UniProtKB-KW"/>
</dbReference>
<protein>
    <recommendedName>
        <fullName evidence="2">Voltage-gated hydrogen channel 1</fullName>
    </recommendedName>
    <alternativeName>
        <fullName evidence="12">Hydrogen voltage-gated channel 1</fullName>
    </alternativeName>
</protein>
<evidence type="ECO:0000256" key="11">
    <source>
        <dbReference type="ARBA" id="ARBA00023303"/>
    </source>
</evidence>